<name>J9FPP3_9ZZZZ</name>
<sequence length="278" mass="32126">MKNQVFKIDIDQILHAKAGKKARYVPRFVTSWLKRIAHQEEINQFLEQVGDTQGVPWLDAVMNFLDVKLEVHGLENLPDDSQRARYTFVSNHPLGGPDGIAIGQILGHHYDGRIRYLVNDLLMNLHGLAPLCIPINKMGKQSRDFPRLVEAVFSSDAHIIMFPAGLCSRREKGIVRDLPWNKTFITKSIETRRDVVPIYFGGCNSDRFYRWAGFGKRLGLKFNIAMLFLADETFRHRHKTFQVYIGRPIPWQTFDASRKPAQWAQYVQDEVYRLNTGK</sequence>
<reference evidence="2" key="1">
    <citation type="journal article" date="2012" name="PLoS ONE">
        <title>Gene sets for utilization of primary and secondary nutrition supplies in the distal gut of endangered iberian lynx.</title>
        <authorList>
            <person name="Alcaide M."/>
            <person name="Messina E."/>
            <person name="Richter M."/>
            <person name="Bargiela R."/>
            <person name="Peplies J."/>
            <person name="Huws S.A."/>
            <person name="Newbold C.J."/>
            <person name="Golyshin P.N."/>
            <person name="Simon M.A."/>
            <person name="Lopez G."/>
            <person name="Yakimov M.M."/>
            <person name="Ferrer M."/>
        </authorList>
    </citation>
    <scope>NUCLEOTIDE SEQUENCE</scope>
</reference>
<dbReference type="EMBL" id="AMCI01009526">
    <property type="protein sequence ID" value="EJW89364.1"/>
    <property type="molecule type" value="Genomic_DNA"/>
</dbReference>
<feature type="domain" description="Putative acyltransferase ACT14924-like acyltransferase" evidence="1">
    <location>
        <begin position="13"/>
        <end position="274"/>
    </location>
</feature>
<organism evidence="2">
    <name type="scientific">gut metagenome</name>
    <dbReference type="NCBI Taxonomy" id="749906"/>
    <lineage>
        <taxon>unclassified sequences</taxon>
        <taxon>metagenomes</taxon>
        <taxon>organismal metagenomes</taxon>
    </lineage>
</organism>
<dbReference type="AlphaFoldDB" id="J9FPP3"/>
<proteinExistence type="predicted"/>
<comment type="caution">
    <text evidence="2">The sequence shown here is derived from an EMBL/GenBank/DDBJ whole genome shotgun (WGS) entry which is preliminary data.</text>
</comment>
<dbReference type="InterPro" id="IPR045746">
    <property type="entry name" value="ACT14924-like_Acyltransf_dom"/>
</dbReference>
<gene>
    <name evidence="2" type="ORF">EVA_22530</name>
</gene>
<keyword evidence="2" id="KW-0808">Transferase</keyword>
<evidence type="ECO:0000259" key="1">
    <source>
        <dbReference type="Pfam" id="PF19576"/>
    </source>
</evidence>
<dbReference type="GO" id="GO:0016746">
    <property type="term" value="F:acyltransferase activity"/>
    <property type="evidence" value="ECO:0007669"/>
    <property type="project" value="UniProtKB-KW"/>
</dbReference>
<dbReference type="Pfam" id="PF19576">
    <property type="entry name" value="Acyltransf_2"/>
    <property type="match status" value="1"/>
</dbReference>
<protein>
    <submittedName>
        <fullName evidence="2">Phospholipid/glycerol acyltransferase</fullName>
    </submittedName>
</protein>
<evidence type="ECO:0000313" key="2">
    <source>
        <dbReference type="EMBL" id="EJW89364.1"/>
    </source>
</evidence>
<accession>J9FPP3</accession>
<keyword evidence="2" id="KW-0012">Acyltransferase</keyword>